<comment type="caution">
    <text evidence="2">The sequence shown here is derived from an EMBL/GenBank/DDBJ whole genome shotgun (WGS) entry which is preliminary data.</text>
</comment>
<evidence type="ECO:0000256" key="1">
    <source>
        <dbReference type="SAM" id="Phobius"/>
    </source>
</evidence>
<name>A0A3E4TMK1_9FIRM</name>
<dbReference type="AlphaFoldDB" id="A0A3E4TMK1"/>
<dbReference type="EMBL" id="QSSQ01000079">
    <property type="protein sequence ID" value="RGL91777.1"/>
    <property type="molecule type" value="Genomic_DNA"/>
</dbReference>
<feature type="transmembrane region" description="Helical" evidence="1">
    <location>
        <begin position="107"/>
        <end position="126"/>
    </location>
</feature>
<dbReference type="Proteomes" id="UP000261257">
    <property type="component" value="Unassembled WGS sequence"/>
</dbReference>
<protein>
    <submittedName>
        <fullName evidence="2">EpsG family protein</fullName>
    </submittedName>
</protein>
<proteinExistence type="predicted"/>
<gene>
    <name evidence="2" type="ORF">DXC39_33120</name>
</gene>
<feature type="transmembrane region" description="Helical" evidence="1">
    <location>
        <begin position="251"/>
        <end position="268"/>
    </location>
</feature>
<feature type="transmembrane region" description="Helical" evidence="1">
    <location>
        <begin position="329"/>
        <end position="346"/>
    </location>
</feature>
<feature type="transmembrane region" description="Helical" evidence="1">
    <location>
        <begin position="138"/>
        <end position="164"/>
    </location>
</feature>
<evidence type="ECO:0000313" key="3">
    <source>
        <dbReference type="Proteomes" id="UP000261257"/>
    </source>
</evidence>
<accession>A0A3E4TMK1</accession>
<feature type="transmembrane region" description="Helical" evidence="1">
    <location>
        <begin position="277"/>
        <end position="295"/>
    </location>
</feature>
<feature type="transmembrane region" description="Helical" evidence="1">
    <location>
        <begin position="301"/>
        <end position="317"/>
    </location>
</feature>
<dbReference type="InterPro" id="IPR049458">
    <property type="entry name" value="EpsG-like"/>
</dbReference>
<dbReference type="RefSeq" id="WP_117624305.1">
    <property type="nucleotide sequence ID" value="NZ_QRQF01000010.1"/>
</dbReference>
<organism evidence="2 3">
    <name type="scientific">Hungatella hathewayi</name>
    <dbReference type="NCBI Taxonomy" id="154046"/>
    <lineage>
        <taxon>Bacteria</taxon>
        <taxon>Bacillati</taxon>
        <taxon>Bacillota</taxon>
        <taxon>Clostridia</taxon>
        <taxon>Lachnospirales</taxon>
        <taxon>Lachnospiraceae</taxon>
        <taxon>Hungatella</taxon>
    </lineage>
</organism>
<evidence type="ECO:0000313" key="2">
    <source>
        <dbReference type="EMBL" id="RGL91777.1"/>
    </source>
</evidence>
<dbReference type="Pfam" id="PF14897">
    <property type="entry name" value="EpsG"/>
    <property type="match status" value="1"/>
</dbReference>
<sequence>MLVYTIGLILTVILLKLVKKKKYKQKNSKKIRIASIRFNIPYLDLRKLIPMIPLTLIAGVRYMVGADYWSTYVQIFKKVLYGNADEAWGDFGYTLLNKFAILFSNDYASIFIITSIVFCFFVFFAIYDNSQNITMSGYLFVCSGYYFCFLNGVRQMIAAAIILYSIKYLITKDPKIYFILIALASLFHMTALIFIPVYFFINFRFTNIQKTIIVVTSFLLAKPISSLFTKLVLLTKYSWYITGSYSSARQGFVGTVMAVAILVFACIYDDKKKDTNVYINLHLVFTCLNAFIGVLPLAVRIAWYFGFPSIILIPNIVSRITTKNKTRMIISLAIYVLYFIYFYYTVGLNNSNLVLPYRSIFER</sequence>
<keyword evidence="1" id="KW-0812">Transmembrane</keyword>
<reference evidence="2 3" key="1">
    <citation type="submission" date="2018-08" db="EMBL/GenBank/DDBJ databases">
        <title>A genome reference for cultivated species of the human gut microbiota.</title>
        <authorList>
            <person name="Zou Y."/>
            <person name="Xue W."/>
            <person name="Luo G."/>
        </authorList>
    </citation>
    <scope>NUCLEOTIDE SEQUENCE [LARGE SCALE GENOMIC DNA]</scope>
    <source>
        <strain evidence="2 3">TF05-11AC</strain>
    </source>
</reference>
<keyword evidence="1" id="KW-0472">Membrane</keyword>
<feature type="transmembrane region" description="Helical" evidence="1">
    <location>
        <begin position="212"/>
        <end position="231"/>
    </location>
</feature>
<feature type="transmembrane region" description="Helical" evidence="1">
    <location>
        <begin position="176"/>
        <end position="200"/>
    </location>
</feature>
<keyword evidence="1" id="KW-1133">Transmembrane helix</keyword>